<dbReference type="AlphaFoldDB" id="A0A0C2HJ58"/>
<protein>
    <submittedName>
        <fullName evidence="2">Osmotically inducible protein C</fullName>
    </submittedName>
</protein>
<reference evidence="2 3" key="1">
    <citation type="submission" date="2014-12" db="EMBL/GenBank/DDBJ databases">
        <title>Genomes of Geoalkalibacter ferrihydriticus and Geoalkalibacter subterraneus, two haloalkaliphilic metal-reducing members of the Geobacteraceae.</title>
        <authorList>
            <person name="Badalamenti J.P."/>
            <person name="Torres C.I."/>
            <person name="Krajmalnik-Brown R."/>
            <person name="Bond D.R."/>
        </authorList>
    </citation>
    <scope>NUCLEOTIDE SEQUENCE [LARGE SCALE GENOMIC DNA]</scope>
    <source>
        <strain evidence="2 3">DSM 17813</strain>
    </source>
</reference>
<keyword evidence="3" id="KW-1185">Reference proteome</keyword>
<evidence type="ECO:0000259" key="1">
    <source>
        <dbReference type="Pfam" id="PF12146"/>
    </source>
</evidence>
<sequence length="407" mass="45798">MRHEKTTFRNDDGDELAAILNLPEDEKPLAYAIFAHCFTCTKNSLAAANIARALSRQRIAVLRFDFTGLGESKGEFAATTFTHNVKDLLAAARFLEEKHQSPEILLGHSLGGTAALQAAADIPSAKAVVTIAAPFHPRHALRLFGSARADIEKHGEAQVELGERSFTIRKEFLEDAESQDLRENMARIKAALLVMHSPRDTIVAIDNARDIYQAARHPKSFISLDPADHLLTRKEDARYAADMIATWARRYLDVKEQPEDRPEMIDNRVTARTGTEGYRTEIFAGGYSLIADEPENYGGEGLGPSPYDLLQASLGACTTMTLQMYARRKQWPLQSAVVRLRHEKIHAKDCEDCEEKNGKIDRFEREVELEGDLSTEQRRRLLEIAERCPVHKTLHGEVEVRTRLREE</sequence>
<dbReference type="RefSeq" id="WP_040098381.1">
    <property type="nucleotide sequence ID" value="NZ_JWJD01000002.1"/>
</dbReference>
<dbReference type="Gene3D" id="3.30.300.20">
    <property type="match status" value="1"/>
</dbReference>
<evidence type="ECO:0000313" key="3">
    <source>
        <dbReference type="Proteomes" id="UP000035068"/>
    </source>
</evidence>
<dbReference type="SUPFAM" id="SSF53474">
    <property type="entry name" value="alpha/beta-Hydrolases"/>
    <property type="match status" value="1"/>
</dbReference>
<name>A0A0C2HJ58_9BACT</name>
<comment type="caution">
    <text evidence="2">The sequence shown here is derived from an EMBL/GenBank/DDBJ whole genome shotgun (WGS) entry which is preliminary data.</text>
</comment>
<dbReference type="EMBL" id="JWJD01000002">
    <property type="protein sequence ID" value="KIH77086.1"/>
    <property type="molecule type" value="Genomic_DNA"/>
</dbReference>
<dbReference type="InterPro" id="IPR029058">
    <property type="entry name" value="AB_hydrolase_fold"/>
</dbReference>
<dbReference type="PANTHER" id="PTHR39624">
    <property type="entry name" value="PROTEIN INVOLVED IN RIMO-MEDIATED BETA-METHYLTHIOLATION OF RIBOSOMAL PROTEIN S12 YCAO"/>
    <property type="match status" value="1"/>
</dbReference>
<dbReference type="Pfam" id="PF02566">
    <property type="entry name" value="OsmC"/>
    <property type="match status" value="1"/>
</dbReference>
<evidence type="ECO:0000313" key="2">
    <source>
        <dbReference type="EMBL" id="KIH77086.1"/>
    </source>
</evidence>
<dbReference type="Gene3D" id="3.40.50.1820">
    <property type="entry name" value="alpha/beta hydrolase"/>
    <property type="match status" value="1"/>
</dbReference>
<feature type="domain" description="Serine aminopeptidase S33" evidence="1">
    <location>
        <begin position="44"/>
        <end position="140"/>
    </location>
</feature>
<dbReference type="InterPro" id="IPR015946">
    <property type="entry name" value="KH_dom-like_a/b"/>
</dbReference>
<dbReference type="Proteomes" id="UP000035068">
    <property type="component" value="Unassembled WGS sequence"/>
</dbReference>
<dbReference type="InterPro" id="IPR003718">
    <property type="entry name" value="OsmC/Ohr_fam"/>
</dbReference>
<dbReference type="ESTHER" id="9delt-a0a0c2hj58">
    <property type="family name" value="Est-OsmC"/>
</dbReference>
<gene>
    <name evidence="2" type="ORF">GFER_08640</name>
</gene>
<organism evidence="2 3">
    <name type="scientific">Geoalkalibacter ferrihydriticus DSM 17813</name>
    <dbReference type="NCBI Taxonomy" id="1121915"/>
    <lineage>
        <taxon>Bacteria</taxon>
        <taxon>Pseudomonadati</taxon>
        <taxon>Thermodesulfobacteriota</taxon>
        <taxon>Desulfuromonadia</taxon>
        <taxon>Desulfuromonadales</taxon>
        <taxon>Geoalkalibacteraceae</taxon>
        <taxon>Geoalkalibacter</taxon>
    </lineage>
</organism>
<accession>A0A0C2HJ58</accession>
<proteinExistence type="predicted"/>
<dbReference type="PANTHER" id="PTHR39624:SF2">
    <property type="entry name" value="OSMC-LIKE PROTEIN"/>
    <property type="match status" value="1"/>
</dbReference>
<dbReference type="InterPro" id="IPR022742">
    <property type="entry name" value="Hydrolase_4"/>
</dbReference>
<dbReference type="Pfam" id="PF12146">
    <property type="entry name" value="Hydrolase_4"/>
    <property type="match status" value="1"/>
</dbReference>
<dbReference type="SUPFAM" id="SSF82784">
    <property type="entry name" value="OsmC-like"/>
    <property type="match status" value="1"/>
</dbReference>
<dbReference type="InterPro" id="IPR036102">
    <property type="entry name" value="OsmC/Ohrsf"/>
</dbReference>